<evidence type="ECO:0000313" key="3">
    <source>
        <dbReference type="EMBL" id="SEU20294.1"/>
    </source>
</evidence>
<dbReference type="Proteomes" id="UP000198508">
    <property type="component" value="Unassembled WGS sequence"/>
</dbReference>
<gene>
    <name evidence="2" type="ORF">SAMN05216313_13858</name>
    <name evidence="3" type="ORF">SAMN05216313_1543</name>
</gene>
<evidence type="ECO:0000313" key="4">
    <source>
        <dbReference type="Proteomes" id="UP000198508"/>
    </source>
</evidence>
<reference evidence="4" key="1">
    <citation type="submission" date="2016-10" db="EMBL/GenBank/DDBJ databases">
        <authorList>
            <person name="Varghese N."/>
            <person name="Submissions S."/>
        </authorList>
    </citation>
    <scope>NUCLEOTIDE SEQUENCE [LARGE SCALE GENOMIC DNA]</scope>
    <source>
        <strain evidence="4">NLAE-zl-G277</strain>
    </source>
</reference>
<keyword evidence="4" id="KW-1185">Reference proteome</keyword>
<proteinExistence type="predicted"/>
<keyword evidence="1" id="KW-1133">Transmembrane helix</keyword>
<feature type="transmembrane region" description="Helical" evidence="1">
    <location>
        <begin position="12"/>
        <end position="33"/>
    </location>
</feature>
<name>A0A1I0K923_9FIRM</name>
<accession>A0A1I0K923</accession>
<reference evidence="3" key="2">
    <citation type="submission" date="2016-10" db="EMBL/GenBank/DDBJ databases">
        <authorList>
            <person name="de Groot N.N."/>
        </authorList>
    </citation>
    <scope>NUCLEOTIDE SEQUENCE [LARGE SCALE GENOMIC DNA]</scope>
    <source>
        <strain evidence="3">NLAE-zl-G277</strain>
    </source>
</reference>
<sequence length="36" mass="3875">MKDFFKICGANFVTAVLLGAGFTIGVYAISKFISLM</sequence>
<dbReference type="AlphaFoldDB" id="A0A1I0K923"/>
<keyword evidence="1" id="KW-0472">Membrane</keyword>
<evidence type="ECO:0000313" key="2">
    <source>
        <dbReference type="EMBL" id="SEU15898.1"/>
    </source>
</evidence>
<organism evidence="3 4">
    <name type="scientific">Enterocloster lavalensis</name>
    <dbReference type="NCBI Taxonomy" id="460384"/>
    <lineage>
        <taxon>Bacteria</taxon>
        <taxon>Bacillati</taxon>
        <taxon>Bacillota</taxon>
        <taxon>Clostridia</taxon>
        <taxon>Lachnospirales</taxon>
        <taxon>Lachnospiraceae</taxon>
        <taxon>Enterocloster</taxon>
    </lineage>
</organism>
<protein>
    <submittedName>
        <fullName evidence="3">Uncharacterized protein</fullName>
    </submittedName>
</protein>
<dbReference type="STRING" id="460384.SAMN05216313_13858"/>
<dbReference type="EMBL" id="FOIM01000038">
    <property type="protein sequence ID" value="SEU15898.1"/>
    <property type="molecule type" value="Genomic_DNA"/>
</dbReference>
<dbReference type="EMBL" id="FOIM01000054">
    <property type="protein sequence ID" value="SEU20294.1"/>
    <property type="molecule type" value="Genomic_DNA"/>
</dbReference>
<keyword evidence="1" id="KW-0812">Transmembrane</keyword>
<evidence type="ECO:0000256" key="1">
    <source>
        <dbReference type="SAM" id="Phobius"/>
    </source>
</evidence>